<dbReference type="PANTHER" id="PTHR37534">
    <property type="entry name" value="TRANSCRIPTIONAL ACTIVATOR PROTEIN UGA3"/>
    <property type="match status" value="1"/>
</dbReference>
<dbReference type="Proteomes" id="UP000827549">
    <property type="component" value="Chromosome 3"/>
</dbReference>
<accession>A0AAF0Y9V4</accession>
<dbReference type="InterPro" id="IPR036864">
    <property type="entry name" value="Zn2-C6_fun-type_DNA-bd_sf"/>
</dbReference>
<dbReference type="GO" id="GO:0008270">
    <property type="term" value="F:zinc ion binding"/>
    <property type="evidence" value="ECO:0007669"/>
    <property type="project" value="InterPro"/>
</dbReference>
<dbReference type="InterPro" id="IPR001138">
    <property type="entry name" value="Zn2Cys6_DnaBD"/>
</dbReference>
<dbReference type="CDD" id="cd00067">
    <property type="entry name" value="GAL4"/>
    <property type="match status" value="1"/>
</dbReference>
<keyword evidence="2" id="KW-0539">Nucleus</keyword>
<gene>
    <name evidence="4" type="ORF">LOC62_03G003965</name>
</gene>
<evidence type="ECO:0000256" key="1">
    <source>
        <dbReference type="ARBA" id="ARBA00004123"/>
    </source>
</evidence>
<dbReference type="GO" id="GO:0005634">
    <property type="term" value="C:nucleus"/>
    <property type="evidence" value="ECO:0007669"/>
    <property type="project" value="UniProtKB-SubCell"/>
</dbReference>
<evidence type="ECO:0008006" key="6">
    <source>
        <dbReference type="Google" id="ProtNLM"/>
    </source>
</evidence>
<keyword evidence="5" id="KW-1185">Reference proteome</keyword>
<evidence type="ECO:0000313" key="4">
    <source>
        <dbReference type="EMBL" id="WOO80446.1"/>
    </source>
</evidence>
<dbReference type="PANTHER" id="PTHR37534:SF46">
    <property type="entry name" value="ZN(II)2CYS6 TRANSCRIPTION FACTOR (EUROFUNG)"/>
    <property type="match status" value="1"/>
</dbReference>
<evidence type="ECO:0000313" key="5">
    <source>
        <dbReference type="Proteomes" id="UP000827549"/>
    </source>
</evidence>
<dbReference type="GeneID" id="87807206"/>
<dbReference type="EMBL" id="CP086716">
    <property type="protein sequence ID" value="WOO80446.1"/>
    <property type="molecule type" value="Genomic_DNA"/>
</dbReference>
<feature type="region of interest" description="Disordered" evidence="3">
    <location>
        <begin position="1"/>
        <end position="30"/>
    </location>
</feature>
<dbReference type="InterPro" id="IPR021858">
    <property type="entry name" value="Fun_TF"/>
</dbReference>
<evidence type="ECO:0000256" key="2">
    <source>
        <dbReference type="ARBA" id="ARBA00023242"/>
    </source>
</evidence>
<proteinExistence type="predicted"/>
<evidence type="ECO:0000256" key="3">
    <source>
        <dbReference type="SAM" id="MobiDB-lite"/>
    </source>
</evidence>
<dbReference type="SUPFAM" id="SSF57701">
    <property type="entry name" value="Zn2/Cys6 DNA-binding domain"/>
    <property type="match status" value="1"/>
</dbReference>
<reference evidence="4" key="1">
    <citation type="submission" date="2023-10" db="EMBL/GenBank/DDBJ databases">
        <authorList>
            <person name="Noh H."/>
        </authorList>
    </citation>
    <scope>NUCLEOTIDE SEQUENCE</scope>
    <source>
        <strain evidence="4">DUCC4014</strain>
    </source>
</reference>
<dbReference type="RefSeq" id="XP_062626478.1">
    <property type="nucleotide sequence ID" value="XM_062770494.1"/>
</dbReference>
<dbReference type="GO" id="GO:0000981">
    <property type="term" value="F:DNA-binding transcription factor activity, RNA polymerase II-specific"/>
    <property type="evidence" value="ECO:0007669"/>
    <property type="project" value="InterPro"/>
</dbReference>
<organism evidence="4 5">
    <name type="scientific">Vanrija pseudolonga</name>
    <dbReference type="NCBI Taxonomy" id="143232"/>
    <lineage>
        <taxon>Eukaryota</taxon>
        <taxon>Fungi</taxon>
        <taxon>Dikarya</taxon>
        <taxon>Basidiomycota</taxon>
        <taxon>Agaricomycotina</taxon>
        <taxon>Tremellomycetes</taxon>
        <taxon>Trichosporonales</taxon>
        <taxon>Trichosporonaceae</taxon>
        <taxon>Vanrija</taxon>
    </lineage>
</organism>
<comment type="subcellular location">
    <subcellularLocation>
        <location evidence="1">Nucleus</location>
    </subcellularLocation>
</comment>
<dbReference type="Pfam" id="PF11951">
    <property type="entry name" value="Fungal_trans_2"/>
    <property type="match status" value="1"/>
</dbReference>
<dbReference type="AlphaFoldDB" id="A0AAF0Y9V4"/>
<protein>
    <recommendedName>
        <fullName evidence="6">Zn(2)-C6 fungal-type domain-containing protein</fullName>
    </recommendedName>
</protein>
<name>A0AAF0Y9V4_9TREE</name>
<sequence>MIFNNAEASTSTSTQTTPAQGVKRKRHTRTSTGCRACRMTRVKCPEGPVNASGTKAACRRCWENDEACFYPSRNLGGRMPRKGMRERDASWEAAGPYVGNSGEVVAGPAATSSGPDDNRPVIKRARVDTKPPAHAAIAALLRFALAPHAPLATFTLASLAPSEADAHAISFFEARGCVDILSAPGREHNWIWTQLFPRLVAVLLHAHPMRSYLHACLLQLAYTHRANMEDGETQRAVWRSQATQWRTRAGAELVRVKLTRKEWKGDEYLMGLFIRYMADMLSGGGLDPIEPEVDVTATCPSLRSMISTYATMQSACGARKSSPTIPDDEDPEWVERFFGFSPAFTALLARVNSLVADKLEGHRPMEVRLGAHALLDELGEGWEVGAVRAHEVGKSARVQRGNEVMRAALRVLLLSEVLQVPLHDARIERCARRAVELVADSDAASMPGFQWPLVIVAVYTRDVALRARLQELITHATALSFGPHYPAPRDVLEICWELMDSSGYVTGVAPWRDAAASVGRTLWV</sequence>